<dbReference type="EC" id="2.7.7.65" evidence="1"/>
<dbReference type="GO" id="GO:0052621">
    <property type="term" value="F:diguanylate cyclase activity"/>
    <property type="evidence" value="ECO:0007669"/>
    <property type="project" value="UniProtKB-EC"/>
</dbReference>
<evidence type="ECO:0000259" key="3">
    <source>
        <dbReference type="PROSITE" id="PS50887"/>
    </source>
</evidence>
<dbReference type="SUPFAM" id="SSF55073">
    <property type="entry name" value="Nucleotide cyclase"/>
    <property type="match status" value="1"/>
</dbReference>
<dbReference type="Pfam" id="PF21118">
    <property type="entry name" value="DosC_2nd"/>
    <property type="match status" value="1"/>
</dbReference>
<dbReference type="GO" id="GO:1902201">
    <property type="term" value="P:negative regulation of bacterial-type flagellum-dependent cell motility"/>
    <property type="evidence" value="ECO:0007669"/>
    <property type="project" value="TreeGrafter"/>
</dbReference>
<dbReference type="Gene3D" id="1.10.490.10">
    <property type="entry name" value="Globins"/>
    <property type="match status" value="1"/>
</dbReference>
<accession>A0A0D6NN81</accession>
<gene>
    <name evidence="5" type="ORF">Abor_031_027</name>
    <name evidence="4" type="ORF">AcetOrient_orf00614</name>
</gene>
<dbReference type="PROSITE" id="PS50887">
    <property type="entry name" value="GGDEF"/>
    <property type="match status" value="1"/>
</dbReference>
<comment type="catalytic activity">
    <reaction evidence="2">
        <text>2 GTP = 3',3'-c-di-GMP + 2 diphosphate</text>
        <dbReference type="Rhea" id="RHEA:24898"/>
        <dbReference type="ChEBI" id="CHEBI:33019"/>
        <dbReference type="ChEBI" id="CHEBI:37565"/>
        <dbReference type="ChEBI" id="CHEBI:58805"/>
        <dbReference type="EC" id="2.7.7.65"/>
    </reaction>
</comment>
<dbReference type="SMART" id="SM00267">
    <property type="entry name" value="GGDEF"/>
    <property type="match status" value="1"/>
</dbReference>
<dbReference type="Pfam" id="PF00990">
    <property type="entry name" value="GGDEF"/>
    <property type="match status" value="1"/>
</dbReference>
<evidence type="ECO:0000313" key="7">
    <source>
        <dbReference type="Proteomes" id="UP000270034"/>
    </source>
</evidence>
<dbReference type="Proteomes" id="UP000032670">
    <property type="component" value="Unassembled WGS sequence"/>
</dbReference>
<evidence type="ECO:0000313" key="5">
    <source>
        <dbReference type="EMBL" id="GAN66861.1"/>
    </source>
</evidence>
<dbReference type="Gene3D" id="3.30.70.270">
    <property type="match status" value="1"/>
</dbReference>
<dbReference type="InterPro" id="IPR043128">
    <property type="entry name" value="Rev_trsase/Diguanyl_cyclase"/>
</dbReference>
<name>A0A2Z5ZDZ2_9PROT</name>
<dbReference type="STRING" id="1231341.Abor_031_027"/>
<dbReference type="InterPro" id="IPR029787">
    <property type="entry name" value="Nucleotide_cyclase"/>
</dbReference>
<dbReference type="InterPro" id="IPR000160">
    <property type="entry name" value="GGDEF_dom"/>
</dbReference>
<dbReference type="CDD" id="cd01949">
    <property type="entry name" value="GGDEF"/>
    <property type="match status" value="1"/>
</dbReference>
<dbReference type="GO" id="GO:0005886">
    <property type="term" value="C:plasma membrane"/>
    <property type="evidence" value="ECO:0007669"/>
    <property type="project" value="TreeGrafter"/>
</dbReference>
<organism evidence="4 7">
    <name type="scientific">Acetobacter orientalis</name>
    <dbReference type="NCBI Taxonomy" id="146474"/>
    <lineage>
        <taxon>Bacteria</taxon>
        <taxon>Pseudomonadati</taxon>
        <taxon>Pseudomonadota</taxon>
        <taxon>Alphaproteobacteria</taxon>
        <taxon>Acetobacterales</taxon>
        <taxon>Acetobacteraceae</taxon>
        <taxon>Acetobacter</taxon>
    </lineage>
</organism>
<dbReference type="GO" id="GO:0043709">
    <property type="term" value="P:cell adhesion involved in single-species biofilm formation"/>
    <property type="evidence" value="ECO:0007669"/>
    <property type="project" value="TreeGrafter"/>
</dbReference>
<evidence type="ECO:0000256" key="1">
    <source>
        <dbReference type="ARBA" id="ARBA00012528"/>
    </source>
</evidence>
<accession>A0A2Z5ZDZ2</accession>
<dbReference type="InterPro" id="IPR012292">
    <property type="entry name" value="Globin/Proto"/>
</dbReference>
<dbReference type="GO" id="GO:0019825">
    <property type="term" value="F:oxygen binding"/>
    <property type="evidence" value="ECO:0007669"/>
    <property type="project" value="InterPro"/>
</dbReference>
<dbReference type="PANTHER" id="PTHR45138">
    <property type="entry name" value="REGULATORY COMPONENTS OF SENSORY TRANSDUCTION SYSTEM"/>
    <property type="match status" value="1"/>
</dbReference>
<evidence type="ECO:0000313" key="4">
    <source>
        <dbReference type="EMBL" id="BBC78771.1"/>
    </source>
</evidence>
<dbReference type="EMBL" id="BAMX01000031">
    <property type="protein sequence ID" value="GAN66861.1"/>
    <property type="molecule type" value="Genomic_DNA"/>
</dbReference>
<dbReference type="GO" id="GO:0020037">
    <property type="term" value="F:heme binding"/>
    <property type="evidence" value="ECO:0007669"/>
    <property type="project" value="InterPro"/>
</dbReference>
<protein>
    <recommendedName>
        <fullName evidence="1">diguanylate cyclase</fullName>
        <ecNumber evidence="1">2.7.7.65</ecNumber>
    </recommendedName>
</protein>
<keyword evidence="6" id="KW-1185">Reference proteome</keyword>
<feature type="domain" description="GGDEF" evidence="3">
    <location>
        <begin position="249"/>
        <end position="371"/>
    </location>
</feature>
<dbReference type="KEGG" id="aot:AcetOri_orf00614"/>
<dbReference type="AlphaFoldDB" id="A0A2Z5ZDZ2"/>
<dbReference type="NCBIfam" id="TIGR00254">
    <property type="entry name" value="GGDEF"/>
    <property type="match status" value="1"/>
</dbReference>
<reference evidence="4 7" key="2">
    <citation type="submission" date="2018-02" db="EMBL/GenBank/DDBJ databases">
        <title>Acetobacter orientalis genome.</title>
        <authorList>
            <person name="Nakashima N."/>
            <person name="Tamura T."/>
        </authorList>
    </citation>
    <scope>NUCLEOTIDE SEQUENCE [LARGE SCALE GENOMIC DNA]</scope>
    <source>
        <strain evidence="4 7">FAN1</strain>
    </source>
</reference>
<dbReference type="InterPro" id="IPR048442">
    <property type="entry name" value="DosC_2nd"/>
</dbReference>
<evidence type="ECO:0000313" key="6">
    <source>
        <dbReference type="Proteomes" id="UP000032670"/>
    </source>
</evidence>
<proteinExistence type="predicted"/>
<evidence type="ECO:0000256" key="2">
    <source>
        <dbReference type="ARBA" id="ARBA00034247"/>
    </source>
</evidence>
<dbReference type="EMBL" id="AP018515">
    <property type="protein sequence ID" value="BBC78771.1"/>
    <property type="molecule type" value="Genomic_DNA"/>
</dbReference>
<dbReference type="Proteomes" id="UP000270034">
    <property type="component" value="Chromosome"/>
</dbReference>
<dbReference type="PANTHER" id="PTHR45138:SF9">
    <property type="entry name" value="DIGUANYLATE CYCLASE DGCM-RELATED"/>
    <property type="match status" value="1"/>
</dbReference>
<reference evidence="5 6" key="1">
    <citation type="submission" date="2012-11" db="EMBL/GenBank/DDBJ databases">
        <title>Whole genome sequence of Acetobacter orientalis 21F-2.</title>
        <authorList>
            <person name="Azuma Y."/>
            <person name="Higashiura N."/>
            <person name="Hirakawa H."/>
            <person name="Matsushita K."/>
        </authorList>
    </citation>
    <scope>NUCLEOTIDE SEQUENCE [LARGE SCALE GENOMIC DNA]</scope>
    <source>
        <strain evidence="5 6">21F-2</strain>
    </source>
</reference>
<dbReference type="InterPro" id="IPR050469">
    <property type="entry name" value="Diguanylate_Cyclase"/>
</dbReference>
<sequence>MELWIKNIFDPQFSDIDEIAQKKIGKVHAHLGIPINLVLKGAILLKTELGTCLMQEMHDPLQLSDAILFSCNRIDKAMALMSASYISDTKKNVQEAEAYRAMSFGQNLATEREGQLVALMEWSQSFLFALITHENILPSLSGSALGLWLRHRAAILFGGTPQLVELTNKTTQFDQDFLSKAQIINSETQQAFTIRFQQAVDEIKSLLSDLFKNNDKTTEGVDPLTTLLNRRFLSAILSREISIAVHARMPLSVIVLNIDNFSEINKNLGSPAGDSAIKQVAEYLQKTTRPSDFLFRYNHEEFLLVLVEMNTEGAIQLGKRIKSDIQNKTFYTADLTSINIHLSIGVSSYDGHPDHNFLIKCAIENLKNDII</sequence>